<evidence type="ECO:0000313" key="1">
    <source>
        <dbReference type="EMBL" id="SVD65681.1"/>
    </source>
</evidence>
<name>A0A382X5Z3_9ZZZZ</name>
<proteinExistence type="predicted"/>
<sequence length="158" mass="18036">MKKFIYLFAILLFSCSTTSVEYRTATTSLRNDKDYNKAEEFAKKALEVAPNDALPAYFLAMEVYGTKSSPKKDYQQAAYYFSKALEIDALDGENQKLEASVIVPTTDDSVKELKTIKDAIEYYSYNLWVEAFNEANAFFGENKIDEAIELYRVSSLFL</sequence>
<dbReference type="AlphaFoldDB" id="A0A382X5Z3"/>
<dbReference type="SUPFAM" id="SSF48452">
    <property type="entry name" value="TPR-like"/>
    <property type="match status" value="1"/>
</dbReference>
<dbReference type="Gene3D" id="1.25.40.10">
    <property type="entry name" value="Tetratricopeptide repeat domain"/>
    <property type="match status" value="1"/>
</dbReference>
<gene>
    <name evidence="1" type="ORF">METZ01_LOCUS418535</name>
</gene>
<reference evidence="1" key="1">
    <citation type="submission" date="2018-05" db="EMBL/GenBank/DDBJ databases">
        <authorList>
            <person name="Lanie J.A."/>
            <person name="Ng W.-L."/>
            <person name="Kazmierczak K.M."/>
            <person name="Andrzejewski T.M."/>
            <person name="Davidsen T.M."/>
            <person name="Wayne K.J."/>
            <person name="Tettelin H."/>
            <person name="Glass J.I."/>
            <person name="Rusch D."/>
            <person name="Podicherti R."/>
            <person name="Tsui H.-C.T."/>
            <person name="Winkler M.E."/>
        </authorList>
    </citation>
    <scope>NUCLEOTIDE SEQUENCE</scope>
</reference>
<dbReference type="PROSITE" id="PS51257">
    <property type="entry name" value="PROKAR_LIPOPROTEIN"/>
    <property type="match status" value="1"/>
</dbReference>
<protein>
    <submittedName>
        <fullName evidence="1">Uncharacterized protein</fullName>
    </submittedName>
</protein>
<feature type="non-terminal residue" evidence="1">
    <location>
        <position position="158"/>
    </location>
</feature>
<dbReference type="EMBL" id="UINC01164696">
    <property type="protein sequence ID" value="SVD65681.1"/>
    <property type="molecule type" value="Genomic_DNA"/>
</dbReference>
<accession>A0A382X5Z3</accession>
<dbReference type="InterPro" id="IPR011990">
    <property type="entry name" value="TPR-like_helical_dom_sf"/>
</dbReference>
<organism evidence="1">
    <name type="scientific">marine metagenome</name>
    <dbReference type="NCBI Taxonomy" id="408172"/>
    <lineage>
        <taxon>unclassified sequences</taxon>
        <taxon>metagenomes</taxon>
        <taxon>ecological metagenomes</taxon>
    </lineage>
</organism>